<accession>A0A443NH51</accession>
<dbReference type="GO" id="GO:0003700">
    <property type="term" value="F:DNA-binding transcription factor activity"/>
    <property type="evidence" value="ECO:0007669"/>
    <property type="project" value="TreeGrafter"/>
</dbReference>
<organism evidence="7 8">
    <name type="scientific">Cinnamomum micranthum f. kanehirae</name>
    <dbReference type="NCBI Taxonomy" id="337451"/>
    <lineage>
        <taxon>Eukaryota</taxon>
        <taxon>Viridiplantae</taxon>
        <taxon>Streptophyta</taxon>
        <taxon>Embryophyta</taxon>
        <taxon>Tracheophyta</taxon>
        <taxon>Spermatophyta</taxon>
        <taxon>Magnoliopsida</taxon>
        <taxon>Magnoliidae</taxon>
        <taxon>Laurales</taxon>
        <taxon>Lauraceae</taxon>
        <taxon>Cinnamomum</taxon>
    </lineage>
</organism>
<dbReference type="Proteomes" id="UP000283530">
    <property type="component" value="Unassembled WGS sequence"/>
</dbReference>
<comment type="caution">
    <text evidence="7">The sequence shown here is derived from an EMBL/GenBank/DDBJ whole genome shotgun (WGS) entry which is preliminary data.</text>
</comment>
<protein>
    <submittedName>
        <fullName evidence="7">Transcription factor FER-LIKE IRON DEFICIENCY-INDUCED TRANSCRIPTION FACTOR-like protein</fullName>
    </submittedName>
</protein>
<dbReference type="InterPro" id="IPR011598">
    <property type="entry name" value="bHLH_dom"/>
</dbReference>
<dbReference type="PROSITE" id="PS50888">
    <property type="entry name" value="BHLH"/>
    <property type="match status" value="1"/>
</dbReference>
<evidence type="ECO:0000313" key="7">
    <source>
        <dbReference type="EMBL" id="RWR77855.1"/>
    </source>
</evidence>
<dbReference type="GO" id="GO:0005634">
    <property type="term" value="C:nucleus"/>
    <property type="evidence" value="ECO:0007669"/>
    <property type="project" value="UniProtKB-SubCell"/>
</dbReference>
<gene>
    <name evidence="7" type="ORF">CKAN_00635900</name>
</gene>
<feature type="region of interest" description="Disordered" evidence="5">
    <location>
        <begin position="254"/>
        <end position="296"/>
    </location>
</feature>
<keyword evidence="4" id="KW-0539">Nucleus</keyword>
<name>A0A443NH51_9MAGN</name>
<evidence type="ECO:0000256" key="3">
    <source>
        <dbReference type="ARBA" id="ARBA00023163"/>
    </source>
</evidence>
<dbReference type="SUPFAM" id="SSF47459">
    <property type="entry name" value="HLH, helix-loop-helix DNA-binding domain"/>
    <property type="match status" value="1"/>
</dbReference>
<dbReference type="SMART" id="SM00353">
    <property type="entry name" value="HLH"/>
    <property type="match status" value="1"/>
</dbReference>
<dbReference type="EMBL" id="QPKB01000002">
    <property type="protein sequence ID" value="RWR77855.1"/>
    <property type="molecule type" value="Genomic_DNA"/>
</dbReference>
<dbReference type="PANTHER" id="PTHR31945">
    <property type="entry name" value="TRANSCRIPTION FACTOR SCREAM2-RELATED"/>
    <property type="match status" value="1"/>
</dbReference>
<dbReference type="Gene3D" id="4.10.280.10">
    <property type="entry name" value="Helix-loop-helix DNA-binding domain"/>
    <property type="match status" value="1"/>
</dbReference>
<dbReference type="Pfam" id="PF00010">
    <property type="entry name" value="HLH"/>
    <property type="match status" value="1"/>
</dbReference>
<proteinExistence type="predicted"/>
<keyword evidence="3" id="KW-0804">Transcription</keyword>
<dbReference type="GO" id="GO:0046983">
    <property type="term" value="F:protein dimerization activity"/>
    <property type="evidence" value="ECO:0007669"/>
    <property type="project" value="InterPro"/>
</dbReference>
<keyword evidence="2" id="KW-0805">Transcription regulation</keyword>
<sequence length="398" mass="44341">METEMGPYELSQTPMSTKMSCADIISSWLENDDIYTPTFSQELLDMHMIDDSFLQFGQSDFETDHFSLNPPHDDSNDDSFLLHLSNFHADPTTESGLCNSLLAGISVAEEPTTNSAALIEGDDSDCFFNDALCLIAPGERQESFFDYVLGSASTPATTSSSAANPLMWETTNVGRSHSQEDEEEEEETDDDRKPGALNCKNLVSERNRRKRLSQQLLALRALVPNITKMDKRSVLVDALAYLKSIHEETARIQTELKERSSSSSSSFRYNHSSLQPPPPYQKNSETLVPSHTLAPLPPRKSSKLKAHILEIDVEKIEERRFVVKITCKGGASVGAVVLRVIESLGFEITYTALEHIKPLHVLTTVFVRVRKRGRMTEEKLKDSITSAALKSGVKLQNP</sequence>
<reference evidence="7 8" key="1">
    <citation type="journal article" date="2019" name="Nat. Plants">
        <title>Stout camphor tree genome fills gaps in understanding of flowering plant genome evolution.</title>
        <authorList>
            <person name="Chaw S.M."/>
            <person name="Liu Y.C."/>
            <person name="Wu Y.W."/>
            <person name="Wang H.Y."/>
            <person name="Lin C.I."/>
            <person name="Wu C.S."/>
            <person name="Ke H.M."/>
            <person name="Chang L.Y."/>
            <person name="Hsu C.Y."/>
            <person name="Yang H.T."/>
            <person name="Sudianto E."/>
            <person name="Hsu M.H."/>
            <person name="Wu K.P."/>
            <person name="Wang L.N."/>
            <person name="Leebens-Mack J.H."/>
            <person name="Tsai I.J."/>
        </authorList>
    </citation>
    <scope>NUCLEOTIDE SEQUENCE [LARGE SCALE GENOMIC DNA]</scope>
    <source>
        <strain evidence="8">cv. Chaw 1501</strain>
        <tissue evidence="7">Young leaves</tissue>
    </source>
</reference>
<evidence type="ECO:0000256" key="5">
    <source>
        <dbReference type="SAM" id="MobiDB-lite"/>
    </source>
</evidence>
<dbReference type="OrthoDB" id="1892097at2759"/>
<keyword evidence="8" id="KW-1185">Reference proteome</keyword>
<evidence type="ECO:0000256" key="4">
    <source>
        <dbReference type="ARBA" id="ARBA00023242"/>
    </source>
</evidence>
<dbReference type="PANTHER" id="PTHR31945:SF26">
    <property type="entry name" value="TRANSCRIPTION FACTOR BHLH35"/>
    <property type="match status" value="1"/>
</dbReference>
<dbReference type="InterPro" id="IPR051358">
    <property type="entry name" value="TF_AMS/ICE1/BHLH6-like"/>
</dbReference>
<dbReference type="GO" id="GO:0043565">
    <property type="term" value="F:sequence-specific DNA binding"/>
    <property type="evidence" value="ECO:0007669"/>
    <property type="project" value="TreeGrafter"/>
</dbReference>
<dbReference type="InterPro" id="IPR036638">
    <property type="entry name" value="HLH_DNA-bd_sf"/>
</dbReference>
<evidence type="ECO:0000313" key="8">
    <source>
        <dbReference type="Proteomes" id="UP000283530"/>
    </source>
</evidence>
<feature type="region of interest" description="Disordered" evidence="5">
    <location>
        <begin position="173"/>
        <end position="204"/>
    </location>
</feature>
<evidence type="ECO:0000259" key="6">
    <source>
        <dbReference type="PROSITE" id="PS50888"/>
    </source>
</evidence>
<dbReference type="AlphaFoldDB" id="A0A443NH51"/>
<evidence type="ECO:0000256" key="2">
    <source>
        <dbReference type="ARBA" id="ARBA00023015"/>
    </source>
</evidence>
<evidence type="ECO:0000256" key="1">
    <source>
        <dbReference type="ARBA" id="ARBA00004123"/>
    </source>
</evidence>
<feature type="compositionally biased region" description="Acidic residues" evidence="5">
    <location>
        <begin position="180"/>
        <end position="189"/>
    </location>
</feature>
<comment type="subcellular location">
    <subcellularLocation>
        <location evidence="1">Nucleus</location>
    </subcellularLocation>
</comment>
<feature type="domain" description="BHLH" evidence="6">
    <location>
        <begin position="196"/>
        <end position="245"/>
    </location>
</feature>